<protein>
    <submittedName>
        <fullName evidence="1">Uncharacterized protein</fullName>
    </submittedName>
</protein>
<dbReference type="InterPro" id="IPR029063">
    <property type="entry name" value="SAM-dependent_MTases_sf"/>
</dbReference>
<gene>
    <name evidence="1" type="ORF">AMON00008_LOCUS26070</name>
</gene>
<accession>A0A7S4VP40</accession>
<sequence length="397" mass="39112">MSGPNAAGVRMLAPAAPALAVAGQRGPSGWQGAAAVSARAPAQAASPATVAGITGVTVVGSRSPTSTAAPVGTAAVAAAAAVKVMMPGPSAPLGAAAGAAAAAMGARAPLPAAPVGAPAGATAAAVGGIAPALPPMAGPAAGPTAAAVRAAAPAPAGPASLPAGAGAAAAPAADAAALDLQLKGTLALVEHRRAEPALRERAYQALLEALAARGAFDGLPVDGAGCLDLALPFCGSCSEAPLLLSFLAERLLDGRGPASSIRAAGCDSDGEVLEAYGRRWEAWTAHALGPRVRLELRHRDLAAEALPAAGLILGVHPLVSGVGAEAVWRRILANVLQARVPGGRCIFATFYDHEAQKVQRMCLELGSQSEIVENPFYQGYPRKAEGTHLRFAVLVAV</sequence>
<name>A0A7S4VP40_9DINO</name>
<dbReference type="SUPFAM" id="SSF53335">
    <property type="entry name" value="S-adenosyl-L-methionine-dependent methyltransferases"/>
    <property type="match status" value="1"/>
</dbReference>
<reference evidence="1" key="1">
    <citation type="submission" date="2021-01" db="EMBL/GenBank/DDBJ databases">
        <authorList>
            <person name="Corre E."/>
            <person name="Pelletier E."/>
            <person name="Niang G."/>
            <person name="Scheremetjew M."/>
            <person name="Finn R."/>
            <person name="Kale V."/>
            <person name="Holt S."/>
            <person name="Cochrane G."/>
            <person name="Meng A."/>
            <person name="Brown T."/>
            <person name="Cohen L."/>
        </authorList>
    </citation>
    <scope>NUCLEOTIDE SEQUENCE</scope>
    <source>
        <strain evidence="1">CCMP3105</strain>
    </source>
</reference>
<dbReference type="AlphaFoldDB" id="A0A7S4VP40"/>
<organism evidence="1">
    <name type="scientific">Alexandrium monilatum</name>
    <dbReference type="NCBI Taxonomy" id="311494"/>
    <lineage>
        <taxon>Eukaryota</taxon>
        <taxon>Sar</taxon>
        <taxon>Alveolata</taxon>
        <taxon>Dinophyceae</taxon>
        <taxon>Gonyaulacales</taxon>
        <taxon>Pyrocystaceae</taxon>
        <taxon>Alexandrium</taxon>
    </lineage>
</organism>
<dbReference type="EMBL" id="HBNR01037799">
    <property type="protein sequence ID" value="CAE4594796.1"/>
    <property type="molecule type" value="Transcribed_RNA"/>
</dbReference>
<proteinExistence type="predicted"/>
<evidence type="ECO:0000313" key="1">
    <source>
        <dbReference type="EMBL" id="CAE4594796.1"/>
    </source>
</evidence>